<evidence type="ECO:0000256" key="6">
    <source>
        <dbReference type="ARBA" id="ARBA00022723"/>
    </source>
</evidence>
<dbReference type="SMART" id="SM00729">
    <property type="entry name" value="Elp3"/>
    <property type="match status" value="1"/>
</dbReference>
<feature type="modified residue" description="N6-(pyridoxal phosphate)lysine" evidence="12">
    <location>
        <position position="305"/>
    </location>
</feature>
<organism evidence="14 15">
    <name type="scientific">Desulfosoma caldarium</name>
    <dbReference type="NCBI Taxonomy" id="610254"/>
    <lineage>
        <taxon>Bacteria</taxon>
        <taxon>Pseudomonadati</taxon>
        <taxon>Thermodesulfobacteriota</taxon>
        <taxon>Syntrophobacteria</taxon>
        <taxon>Syntrophobacterales</taxon>
        <taxon>Syntrophobacteraceae</taxon>
        <taxon>Desulfosoma</taxon>
    </lineage>
</organism>
<evidence type="ECO:0000256" key="10">
    <source>
        <dbReference type="ARBA" id="ARBA00023235"/>
    </source>
</evidence>
<dbReference type="InterPro" id="IPR003739">
    <property type="entry name" value="Lys_aminomutase/Glu_NH3_mut"/>
</dbReference>
<dbReference type="PROSITE" id="PS51918">
    <property type="entry name" value="RADICAL_SAM"/>
    <property type="match status" value="1"/>
</dbReference>
<dbReference type="GO" id="GO:0046872">
    <property type="term" value="F:metal ion binding"/>
    <property type="evidence" value="ECO:0007669"/>
    <property type="project" value="UniProtKB-KW"/>
</dbReference>
<keyword evidence="7 12" id="KW-0663">Pyridoxal phosphate</keyword>
<feature type="binding site" evidence="11">
    <location>
        <position position="94"/>
    </location>
    <ligand>
        <name>[4Fe-4S] cluster</name>
        <dbReference type="ChEBI" id="CHEBI:49883"/>
        <note>4Fe-4S-S-AdoMet</note>
    </ligand>
</feature>
<evidence type="ECO:0000256" key="4">
    <source>
        <dbReference type="ARBA" id="ARBA00022485"/>
    </source>
</evidence>
<keyword evidence="10" id="KW-0413">Isomerase</keyword>
<keyword evidence="8" id="KW-0408">Iron</keyword>
<evidence type="ECO:0000256" key="5">
    <source>
        <dbReference type="ARBA" id="ARBA00022691"/>
    </source>
</evidence>
<keyword evidence="6 11" id="KW-0479">Metal-binding</keyword>
<evidence type="ECO:0000256" key="12">
    <source>
        <dbReference type="PIRSR" id="PIRSR603739-50"/>
    </source>
</evidence>
<evidence type="ECO:0000256" key="7">
    <source>
        <dbReference type="ARBA" id="ARBA00022898"/>
    </source>
</evidence>
<dbReference type="InterPro" id="IPR058240">
    <property type="entry name" value="rSAM_sf"/>
</dbReference>
<evidence type="ECO:0000256" key="2">
    <source>
        <dbReference type="ARBA" id="ARBA00001966"/>
    </source>
</evidence>
<dbReference type="Pfam" id="PF12544">
    <property type="entry name" value="LAM_C"/>
    <property type="match status" value="1"/>
</dbReference>
<dbReference type="AlphaFoldDB" id="A0A3N1UTJ0"/>
<evidence type="ECO:0000256" key="11">
    <source>
        <dbReference type="PIRSR" id="PIRSR004911-1"/>
    </source>
</evidence>
<dbReference type="InterPro" id="IPR025895">
    <property type="entry name" value="LAM_C_dom"/>
</dbReference>
<dbReference type="SFLD" id="SFLDS00029">
    <property type="entry name" value="Radical_SAM"/>
    <property type="match status" value="1"/>
</dbReference>
<protein>
    <submittedName>
        <fullName evidence="14">L-lysine 2,3-aminomutase</fullName>
    </submittedName>
</protein>
<dbReference type="InterPro" id="IPR007197">
    <property type="entry name" value="rSAM"/>
</dbReference>
<feature type="binding site" evidence="11">
    <location>
        <position position="98"/>
    </location>
    <ligand>
        <name>[4Fe-4S] cluster</name>
        <dbReference type="ChEBI" id="CHEBI:49883"/>
        <note>4Fe-4S-S-AdoMet</note>
    </ligand>
</feature>
<dbReference type="PANTHER" id="PTHR30538">
    <property type="entry name" value="LYSINE 2,3-AMINOMUTASE-RELATED"/>
    <property type="match status" value="1"/>
</dbReference>
<dbReference type="Pfam" id="PF04055">
    <property type="entry name" value="Radical_SAM"/>
    <property type="match status" value="1"/>
</dbReference>
<dbReference type="Proteomes" id="UP000276223">
    <property type="component" value="Unassembled WGS sequence"/>
</dbReference>
<dbReference type="SUPFAM" id="SSF102114">
    <property type="entry name" value="Radical SAM enzymes"/>
    <property type="match status" value="1"/>
</dbReference>
<dbReference type="InterPro" id="IPR013785">
    <property type="entry name" value="Aldolase_TIM"/>
</dbReference>
<dbReference type="GO" id="GO:0051539">
    <property type="term" value="F:4 iron, 4 sulfur cluster binding"/>
    <property type="evidence" value="ECO:0007669"/>
    <property type="project" value="UniProtKB-KW"/>
</dbReference>
<evidence type="ECO:0000313" key="14">
    <source>
        <dbReference type="EMBL" id="ROQ93453.1"/>
    </source>
</evidence>
<evidence type="ECO:0000256" key="9">
    <source>
        <dbReference type="ARBA" id="ARBA00023014"/>
    </source>
</evidence>
<dbReference type="CDD" id="cd01335">
    <property type="entry name" value="Radical_SAM"/>
    <property type="match status" value="1"/>
</dbReference>
<reference evidence="14 15" key="1">
    <citation type="submission" date="2018-11" db="EMBL/GenBank/DDBJ databases">
        <title>Genomic Encyclopedia of Type Strains, Phase IV (KMG-IV): sequencing the most valuable type-strain genomes for metagenomic binning, comparative biology and taxonomic classification.</title>
        <authorList>
            <person name="Goeker M."/>
        </authorList>
    </citation>
    <scope>NUCLEOTIDE SEQUENCE [LARGE SCALE GENOMIC DNA]</scope>
    <source>
        <strain evidence="14 15">DSM 22027</strain>
    </source>
</reference>
<dbReference type="PANTHER" id="PTHR30538:SF1">
    <property type="entry name" value="L-LYSINE 2,3-AMINOMUTASE"/>
    <property type="match status" value="1"/>
</dbReference>
<dbReference type="NCBIfam" id="TIGR00238">
    <property type="entry name" value="KamA family radical SAM protein"/>
    <property type="match status" value="1"/>
</dbReference>
<name>A0A3N1UTJ0_9BACT</name>
<comment type="similarity">
    <text evidence="3">Belongs to the radical SAM superfamily. KamA family.</text>
</comment>
<dbReference type="InterPro" id="IPR006638">
    <property type="entry name" value="Elp3/MiaA/NifB-like_rSAM"/>
</dbReference>
<feature type="domain" description="Radical SAM core" evidence="13">
    <location>
        <begin position="80"/>
        <end position="290"/>
    </location>
</feature>
<keyword evidence="15" id="KW-1185">Reference proteome</keyword>
<evidence type="ECO:0000259" key="13">
    <source>
        <dbReference type="PROSITE" id="PS51918"/>
    </source>
</evidence>
<dbReference type="SFLD" id="SFLDG01070">
    <property type="entry name" value="PLP-dependent"/>
    <property type="match status" value="1"/>
</dbReference>
<keyword evidence="9 11" id="KW-0411">Iron-sulfur</keyword>
<evidence type="ECO:0000256" key="1">
    <source>
        <dbReference type="ARBA" id="ARBA00001933"/>
    </source>
</evidence>
<dbReference type="PIRSF" id="PIRSF004911">
    <property type="entry name" value="DUF160"/>
    <property type="match status" value="1"/>
</dbReference>
<evidence type="ECO:0000256" key="8">
    <source>
        <dbReference type="ARBA" id="ARBA00023004"/>
    </source>
</evidence>
<proteinExistence type="inferred from homology"/>
<feature type="binding site" evidence="11">
    <location>
        <position position="101"/>
    </location>
    <ligand>
        <name>[4Fe-4S] cluster</name>
        <dbReference type="ChEBI" id="CHEBI:49883"/>
        <note>4Fe-4S-S-AdoMet</note>
    </ligand>
</feature>
<keyword evidence="5" id="KW-0949">S-adenosyl-L-methionine</keyword>
<evidence type="ECO:0000256" key="3">
    <source>
        <dbReference type="ARBA" id="ARBA00008703"/>
    </source>
</evidence>
<comment type="cofactor">
    <cofactor evidence="1 12">
        <name>pyridoxal 5'-phosphate</name>
        <dbReference type="ChEBI" id="CHEBI:597326"/>
    </cofactor>
</comment>
<accession>A0A3N1UTJ0</accession>
<comment type="cofactor">
    <cofactor evidence="2">
        <name>[4Fe-4S] cluster</name>
        <dbReference type="ChEBI" id="CHEBI:49883"/>
    </cofactor>
</comment>
<sequence>MISLEDFASQWKMPVAPMMAVHRVYPFVLSRHFAGLIRTPEDPLWRQVVPDPRELDESDPVGLRDPLGEERRSPVPNLVHRYPDRVLWIVTDACAVHCRFCTRKRRWTHPVPLHDDLIREALHYIRKTPAIHDVILSGGDPLMLPLELLEELMAKVREIPHVRLLRLGTRVPFADPVRITPTVARRLAAYGPLYMNIHVNHPWEISEESREACRLLADAGIPLGSQTVLLKGINDSAPVLSSLFTELLTLRVRPYYLLQMDLMQGTRHFRTPLAAGAELMAALRNRISGLAIPQFVVDLPQGLGKVPITASAVERVDADRVILQNFAGHATAYPLEPEERGRLRHILGLG</sequence>
<dbReference type="EMBL" id="RJVA01000011">
    <property type="protein sequence ID" value="ROQ93453.1"/>
    <property type="molecule type" value="Genomic_DNA"/>
</dbReference>
<evidence type="ECO:0000313" key="15">
    <source>
        <dbReference type="Proteomes" id="UP000276223"/>
    </source>
</evidence>
<dbReference type="Gene3D" id="3.20.20.70">
    <property type="entry name" value="Aldolase class I"/>
    <property type="match status" value="1"/>
</dbReference>
<keyword evidence="4 11" id="KW-0004">4Fe-4S</keyword>
<dbReference type="GO" id="GO:0016853">
    <property type="term" value="F:isomerase activity"/>
    <property type="evidence" value="ECO:0007669"/>
    <property type="project" value="UniProtKB-KW"/>
</dbReference>
<comment type="caution">
    <text evidence="14">The sequence shown here is derived from an EMBL/GenBank/DDBJ whole genome shotgun (WGS) entry which is preliminary data.</text>
</comment>
<gene>
    <name evidence="14" type="ORF">EDC27_1472</name>
</gene>